<proteinExistence type="predicted"/>
<reference evidence="2" key="1">
    <citation type="submission" date="2020-09" db="EMBL/GenBank/DDBJ databases">
        <title>Genome-Enabled Discovery of Anthraquinone Biosynthesis in Senna tora.</title>
        <authorList>
            <person name="Kang S.-H."/>
            <person name="Pandey R.P."/>
            <person name="Lee C.-M."/>
            <person name="Sim J.-S."/>
            <person name="Jeong J.-T."/>
            <person name="Choi B.-S."/>
            <person name="Jung M."/>
            <person name="Ginzburg D."/>
            <person name="Zhao K."/>
            <person name="Won S.Y."/>
            <person name="Oh T.-J."/>
            <person name="Yu Y."/>
            <person name="Kim N.-H."/>
            <person name="Lee O.R."/>
            <person name="Lee T.-H."/>
            <person name="Bashyal P."/>
            <person name="Kim T.-S."/>
            <person name="Lee W.-H."/>
            <person name="Kawkins C."/>
            <person name="Kim C.-K."/>
            <person name="Kim J.S."/>
            <person name="Ahn B.O."/>
            <person name="Rhee S.Y."/>
            <person name="Sohng J.K."/>
        </authorList>
    </citation>
    <scope>NUCLEOTIDE SEQUENCE</scope>
    <source>
        <tissue evidence="2">Leaf</tissue>
    </source>
</reference>
<organism evidence="2 3">
    <name type="scientific">Senna tora</name>
    <dbReference type="NCBI Taxonomy" id="362788"/>
    <lineage>
        <taxon>Eukaryota</taxon>
        <taxon>Viridiplantae</taxon>
        <taxon>Streptophyta</taxon>
        <taxon>Embryophyta</taxon>
        <taxon>Tracheophyta</taxon>
        <taxon>Spermatophyta</taxon>
        <taxon>Magnoliopsida</taxon>
        <taxon>eudicotyledons</taxon>
        <taxon>Gunneridae</taxon>
        <taxon>Pentapetalae</taxon>
        <taxon>rosids</taxon>
        <taxon>fabids</taxon>
        <taxon>Fabales</taxon>
        <taxon>Fabaceae</taxon>
        <taxon>Caesalpinioideae</taxon>
        <taxon>Cassia clade</taxon>
        <taxon>Senna</taxon>
    </lineage>
</organism>
<feature type="region of interest" description="Disordered" evidence="1">
    <location>
        <begin position="472"/>
        <end position="502"/>
    </location>
</feature>
<accession>A0A835C833</accession>
<evidence type="ECO:0000313" key="2">
    <source>
        <dbReference type="EMBL" id="KAF7834641.1"/>
    </source>
</evidence>
<comment type="caution">
    <text evidence="2">The sequence shown here is derived from an EMBL/GenBank/DDBJ whole genome shotgun (WGS) entry which is preliminary data.</text>
</comment>
<feature type="region of interest" description="Disordered" evidence="1">
    <location>
        <begin position="295"/>
        <end position="331"/>
    </location>
</feature>
<dbReference type="OrthoDB" id="1429668at2759"/>
<name>A0A835C833_9FABA</name>
<feature type="compositionally biased region" description="Basic and acidic residues" evidence="1">
    <location>
        <begin position="60"/>
        <end position="98"/>
    </location>
</feature>
<sequence>MLSEYYQGTQGEGATTGNTEEERRSQEEQDLLERETKKIKSRVGDFSGLNVRIPVSYGDIARDSDPRDSHVREEEGGGARTRVSAEQRRENKETHIGEAAENDEEQREESDDNDTSGFIFETDPDGDDACVVVKISEKEKKSLSEPFEQALIIKLLVKFSCMEDYEAALMNGLWVIFDHYLTIHFWSPEFDPSFYTIQKLAVWVRFSDLPIEFFYSNFLRCFGNTIGRTVKVDITTIMQSRGRFARVCVEVDLSKPLLSKYKIRGMKFLIEYESLHLLRFECGRYGHVLDNCPNKEREDEEDEHGEQDGVNQDKGNGGKGRRTKQNDEKFGPWMTAENCKMVGGTSTDHFHSRSGVLANHEDMGGEEENIPQAEVDVRQDKGKGVVRYSSDISQKSKEANTRRYFNSNIQSKAQFRGPNVVSGPSIRNLSPSPTGLFTLSEPRRQKGDTLHVIERVNNTRLILGVVELGMHDGPHGDDADMETNPMALSHENEPPDPEKKGEAPFNPTKAARFADNVNMCGLVEVPSIATVITLPQVYSDHHPLLVNLHGNPSKKNDRPFRFEIAWMQDKDFQKFVNDNWGPNDLWNPLLVDFTEQIRKWNTEAFGHIASRKNELLTRLSGIQRARNTPSNPFLDQLETEIQSKLKEVLNQKELLWF</sequence>
<dbReference type="PANTHER" id="PTHR31286">
    <property type="entry name" value="GLYCINE-RICH CELL WALL STRUCTURAL PROTEIN 1.8-LIKE"/>
    <property type="match status" value="1"/>
</dbReference>
<gene>
    <name evidence="2" type="ORF">G2W53_009500</name>
</gene>
<feature type="compositionally biased region" description="Low complexity" evidence="1">
    <location>
        <begin position="8"/>
        <end position="18"/>
    </location>
</feature>
<protein>
    <submittedName>
        <fullName evidence="2">Zinc ion binding nucleic acid binding protein</fullName>
    </submittedName>
</protein>
<feature type="compositionally biased region" description="Basic and acidic residues" evidence="1">
    <location>
        <begin position="490"/>
        <end position="502"/>
    </location>
</feature>
<keyword evidence="3" id="KW-1185">Reference proteome</keyword>
<dbReference type="Proteomes" id="UP000634136">
    <property type="component" value="Unassembled WGS sequence"/>
</dbReference>
<dbReference type="InterPro" id="IPR040256">
    <property type="entry name" value="At4g02000-like"/>
</dbReference>
<evidence type="ECO:0000313" key="3">
    <source>
        <dbReference type="Proteomes" id="UP000634136"/>
    </source>
</evidence>
<feature type="compositionally biased region" description="Basic and acidic residues" evidence="1">
    <location>
        <begin position="20"/>
        <end position="38"/>
    </location>
</feature>
<dbReference type="AlphaFoldDB" id="A0A835C833"/>
<dbReference type="EMBL" id="JAAIUW010000004">
    <property type="protein sequence ID" value="KAF7834641.1"/>
    <property type="molecule type" value="Genomic_DNA"/>
</dbReference>
<feature type="region of interest" description="Disordered" evidence="1">
    <location>
        <begin position="415"/>
        <end position="440"/>
    </location>
</feature>
<feature type="compositionally biased region" description="Acidic residues" evidence="1">
    <location>
        <begin position="100"/>
        <end position="114"/>
    </location>
</feature>
<feature type="region of interest" description="Disordered" evidence="1">
    <location>
        <begin position="1"/>
        <end position="120"/>
    </location>
</feature>
<evidence type="ECO:0000256" key="1">
    <source>
        <dbReference type="SAM" id="MobiDB-lite"/>
    </source>
</evidence>
<feature type="compositionally biased region" description="Polar residues" evidence="1">
    <location>
        <begin position="425"/>
        <end position="437"/>
    </location>
</feature>
<dbReference type="PANTHER" id="PTHR31286:SF99">
    <property type="entry name" value="DUF4283 DOMAIN-CONTAINING PROTEIN"/>
    <property type="match status" value="1"/>
</dbReference>